<evidence type="ECO:0000256" key="2">
    <source>
        <dbReference type="ARBA" id="ARBA00009238"/>
    </source>
</evidence>
<comment type="subcellular location">
    <subcellularLocation>
        <location evidence="1">Cytoplasm</location>
        <location evidence="1">Cytoskeleton</location>
    </subcellularLocation>
</comment>
<dbReference type="FunFam" id="2.60.40.10:FF:000092">
    <property type="entry name" value="Filamin-B isoform B"/>
    <property type="match status" value="1"/>
</dbReference>
<name>A0A444UJ49_ACIRT</name>
<evidence type="ECO:0000256" key="3">
    <source>
        <dbReference type="ARBA" id="ARBA00022490"/>
    </source>
</evidence>
<dbReference type="SMART" id="SM00557">
    <property type="entry name" value="IG_FLMN"/>
    <property type="match status" value="3"/>
</dbReference>
<dbReference type="SUPFAM" id="SSF81296">
    <property type="entry name" value="E set domains"/>
    <property type="match status" value="3"/>
</dbReference>
<feature type="repeat" description="Filamin" evidence="9">
    <location>
        <begin position="127"/>
        <end position="219"/>
    </location>
</feature>
<dbReference type="GO" id="GO:0030036">
    <property type="term" value="P:actin cytoskeleton organization"/>
    <property type="evidence" value="ECO:0007669"/>
    <property type="project" value="InterPro"/>
</dbReference>
<dbReference type="Pfam" id="PF00630">
    <property type="entry name" value="Filamin"/>
    <property type="match status" value="3"/>
</dbReference>
<gene>
    <name evidence="11" type="ORF">EOD39_13197</name>
</gene>
<evidence type="ECO:0000256" key="1">
    <source>
        <dbReference type="ARBA" id="ARBA00004245"/>
    </source>
</evidence>
<dbReference type="PANTHER" id="PTHR38537:SF7">
    <property type="entry name" value="FILAMIN-B"/>
    <property type="match status" value="1"/>
</dbReference>
<dbReference type="EMBL" id="SCEB01214456">
    <property type="protein sequence ID" value="RXM35222.1"/>
    <property type="molecule type" value="Genomic_DNA"/>
</dbReference>
<feature type="signal peptide" evidence="10">
    <location>
        <begin position="1"/>
        <end position="26"/>
    </location>
</feature>
<dbReference type="Proteomes" id="UP000289886">
    <property type="component" value="Unassembled WGS sequence"/>
</dbReference>
<accession>A0A444UJ49</accession>
<evidence type="ECO:0000256" key="10">
    <source>
        <dbReference type="SAM" id="SignalP"/>
    </source>
</evidence>
<evidence type="ECO:0000256" key="8">
    <source>
        <dbReference type="ARBA" id="ARBA00023212"/>
    </source>
</evidence>
<keyword evidence="6" id="KW-0832">Ubl conjugation</keyword>
<dbReference type="PANTHER" id="PTHR38537">
    <property type="entry name" value="JITTERBUG, ISOFORM N"/>
    <property type="match status" value="1"/>
</dbReference>
<feature type="repeat" description="Filamin" evidence="9">
    <location>
        <begin position="255"/>
        <end position="349"/>
    </location>
</feature>
<feature type="chain" id="PRO_5019516963" evidence="10">
    <location>
        <begin position="27"/>
        <end position="350"/>
    </location>
</feature>
<evidence type="ECO:0000256" key="7">
    <source>
        <dbReference type="ARBA" id="ARBA00023203"/>
    </source>
</evidence>
<keyword evidence="8" id="KW-0206">Cytoskeleton</keyword>
<protein>
    <submittedName>
        <fullName evidence="11">Filamin-B</fullName>
    </submittedName>
</protein>
<dbReference type="InterPro" id="IPR044801">
    <property type="entry name" value="Filamin"/>
</dbReference>
<dbReference type="InterPro" id="IPR014756">
    <property type="entry name" value="Ig_E-set"/>
</dbReference>
<keyword evidence="5" id="KW-0677">Repeat</keyword>
<evidence type="ECO:0000256" key="9">
    <source>
        <dbReference type="PROSITE-ProRule" id="PRU00087"/>
    </source>
</evidence>
<keyword evidence="12" id="KW-1185">Reference proteome</keyword>
<keyword evidence="7" id="KW-0009">Actin-binding</keyword>
<keyword evidence="3" id="KW-0963">Cytoplasm</keyword>
<dbReference type="AlphaFoldDB" id="A0A444UJ49"/>
<reference evidence="11 12" key="1">
    <citation type="submission" date="2019-01" db="EMBL/GenBank/DDBJ databases">
        <title>Draft Genome and Complete Hox-Cluster Characterization of the Sterlet Sturgeon (Acipenser ruthenus).</title>
        <authorList>
            <person name="Wei Q."/>
        </authorList>
    </citation>
    <scope>NUCLEOTIDE SEQUENCE [LARGE SCALE GENOMIC DNA]</scope>
    <source>
        <strain evidence="11">WHYD16114868_AA</strain>
        <tissue evidence="11">Blood</tissue>
    </source>
</reference>
<keyword evidence="10" id="KW-0732">Signal</keyword>
<dbReference type="GO" id="GO:0051015">
    <property type="term" value="F:actin filament binding"/>
    <property type="evidence" value="ECO:0007669"/>
    <property type="project" value="InterPro"/>
</dbReference>
<dbReference type="PROSITE" id="PS50194">
    <property type="entry name" value="FILAMIN_REPEAT"/>
    <property type="match status" value="3"/>
</dbReference>
<comment type="similarity">
    <text evidence="2">Belongs to the filamin family.</text>
</comment>
<evidence type="ECO:0000256" key="6">
    <source>
        <dbReference type="ARBA" id="ARBA00022843"/>
    </source>
</evidence>
<dbReference type="InterPro" id="IPR013783">
    <property type="entry name" value="Ig-like_fold"/>
</dbReference>
<dbReference type="Gene3D" id="2.60.40.10">
    <property type="entry name" value="Immunoglobulins"/>
    <property type="match status" value="3"/>
</dbReference>
<comment type="caution">
    <text evidence="11">The sequence shown here is derived from an EMBL/GenBank/DDBJ whole genome shotgun (WGS) entry which is preliminary data.</text>
</comment>
<sequence>MIIFGVHLWDVVFIVLLIAKDGRLSAQGLQDGDGCAKLWLFTPQESGLKLNHPASFAVRLNGAKGLIDAKVHSPSGALEECAVSELETDKYAIRFIPRENGVHSIDVRFNGGHIPGSPFQVRVGEPSQAGDVGLVTAYGVGLERGITGTQSEFIINNTKAGPGAVCVTIEGPSKVKMDCQQSPEGYKVLYTPMAPGNYLIGIKYGGPNHIVGSPFKVKVTGTRLVSIGNANETSSITVDSVSKSSSPSVYGALPKLFSDASVVQCTGAGLSKAYMGQRSNFTVDCSKAGKNMLLVGVHGPTTPCEEVYVKHMGNRKYSVSYMVKEKGDYILAVKWGEEHIPGSPFHVTVP</sequence>
<dbReference type="FunFam" id="2.60.40.10:FF:000102">
    <property type="entry name" value="filamin-B isoform X2"/>
    <property type="match status" value="1"/>
</dbReference>
<evidence type="ECO:0000313" key="12">
    <source>
        <dbReference type="Proteomes" id="UP000289886"/>
    </source>
</evidence>
<dbReference type="InterPro" id="IPR001298">
    <property type="entry name" value="Filamin/ABP280_rpt"/>
</dbReference>
<dbReference type="InterPro" id="IPR017868">
    <property type="entry name" value="Filamin/ABP280_repeat-like"/>
</dbReference>
<feature type="repeat" description="Filamin" evidence="9">
    <location>
        <begin position="32"/>
        <end position="123"/>
    </location>
</feature>
<evidence type="ECO:0000313" key="11">
    <source>
        <dbReference type="EMBL" id="RXM35222.1"/>
    </source>
</evidence>
<dbReference type="FunFam" id="2.60.40.10:FF:000096">
    <property type="entry name" value="filamin-C isoform X2"/>
    <property type="match status" value="1"/>
</dbReference>
<proteinExistence type="inferred from homology"/>
<evidence type="ECO:0000256" key="4">
    <source>
        <dbReference type="ARBA" id="ARBA00022553"/>
    </source>
</evidence>
<dbReference type="GO" id="GO:0005856">
    <property type="term" value="C:cytoskeleton"/>
    <property type="evidence" value="ECO:0007669"/>
    <property type="project" value="UniProtKB-SubCell"/>
</dbReference>
<organism evidence="11 12">
    <name type="scientific">Acipenser ruthenus</name>
    <name type="common">Sterlet sturgeon</name>
    <dbReference type="NCBI Taxonomy" id="7906"/>
    <lineage>
        <taxon>Eukaryota</taxon>
        <taxon>Metazoa</taxon>
        <taxon>Chordata</taxon>
        <taxon>Craniata</taxon>
        <taxon>Vertebrata</taxon>
        <taxon>Euteleostomi</taxon>
        <taxon>Actinopterygii</taxon>
        <taxon>Chondrostei</taxon>
        <taxon>Acipenseriformes</taxon>
        <taxon>Acipenseridae</taxon>
        <taxon>Acipenser</taxon>
    </lineage>
</organism>
<keyword evidence="4" id="KW-0597">Phosphoprotein</keyword>
<evidence type="ECO:0000256" key="5">
    <source>
        <dbReference type="ARBA" id="ARBA00022737"/>
    </source>
</evidence>